<keyword evidence="8 12" id="KW-0067">ATP-binding</keyword>
<comment type="caution">
    <text evidence="12">Lacks conserved residue(s) required for the propagation of feature annotation.</text>
</comment>
<dbReference type="PANTHER" id="PTHR10584">
    <property type="entry name" value="SUGAR KINASE"/>
    <property type="match status" value="1"/>
</dbReference>
<dbReference type="OrthoDB" id="415590at2759"/>
<keyword evidence="12" id="KW-0539">Nucleus</keyword>
<feature type="binding site" evidence="12">
    <location>
        <begin position="14"/>
        <end position="16"/>
    </location>
    <ligand>
        <name>substrate</name>
    </ligand>
</feature>
<evidence type="ECO:0000256" key="3">
    <source>
        <dbReference type="ARBA" id="ARBA00016943"/>
    </source>
</evidence>
<dbReference type="InterPro" id="IPR002139">
    <property type="entry name" value="Ribo/fructo_kinase"/>
</dbReference>
<evidence type="ECO:0000256" key="6">
    <source>
        <dbReference type="ARBA" id="ARBA00022741"/>
    </source>
</evidence>
<evidence type="ECO:0000256" key="5">
    <source>
        <dbReference type="ARBA" id="ARBA00022723"/>
    </source>
</evidence>
<dbReference type="PRINTS" id="PR00990">
    <property type="entry name" value="RIBOKINASE"/>
</dbReference>
<dbReference type="CDD" id="cd01174">
    <property type="entry name" value="ribokinase"/>
    <property type="match status" value="1"/>
</dbReference>
<reference evidence="14" key="1">
    <citation type="journal article" date="2020" name="Stud. Mycol.">
        <title>101 Dothideomycetes genomes: a test case for predicting lifestyles and emergence of pathogens.</title>
        <authorList>
            <person name="Haridas S."/>
            <person name="Albert R."/>
            <person name="Binder M."/>
            <person name="Bloem J."/>
            <person name="Labutti K."/>
            <person name="Salamov A."/>
            <person name="Andreopoulos B."/>
            <person name="Baker S."/>
            <person name="Barry K."/>
            <person name="Bills G."/>
            <person name="Bluhm B."/>
            <person name="Cannon C."/>
            <person name="Castanera R."/>
            <person name="Culley D."/>
            <person name="Daum C."/>
            <person name="Ezra D."/>
            <person name="Gonzalez J."/>
            <person name="Henrissat B."/>
            <person name="Kuo A."/>
            <person name="Liang C."/>
            <person name="Lipzen A."/>
            <person name="Lutzoni F."/>
            <person name="Magnuson J."/>
            <person name="Mondo S."/>
            <person name="Nolan M."/>
            <person name="Ohm R."/>
            <person name="Pangilinan J."/>
            <person name="Park H.-J."/>
            <person name="Ramirez L."/>
            <person name="Alfaro M."/>
            <person name="Sun H."/>
            <person name="Tritt A."/>
            <person name="Yoshinaga Y."/>
            <person name="Zwiers L.-H."/>
            <person name="Turgeon B."/>
            <person name="Goodwin S."/>
            <person name="Spatafora J."/>
            <person name="Crous P."/>
            <person name="Grigoriev I."/>
        </authorList>
    </citation>
    <scope>NUCLEOTIDE SEQUENCE</scope>
    <source>
        <strain evidence="14">CBS 113389</strain>
    </source>
</reference>
<keyword evidence="9 12" id="KW-0460">Magnesium</keyword>
<feature type="active site" description="Proton acceptor" evidence="12">
    <location>
        <position position="265"/>
    </location>
</feature>
<dbReference type="UniPathway" id="UPA00916">
    <property type="reaction ID" value="UER00889"/>
</dbReference>
<dbReference type="GO" id="GO:0004747">
    <property type="term" value="F:ribokinase activity"/>
    <property type="evidence" value="ECO:0007669"/>
    <property type="project" value="UniProtKB-UniRule"/>
</dbReference>
<proteinExistence type="inferred from homology"/>
<comment type="catalytic activity">
    <reaction evidence="12">
        <text>D-ribose + ATP = D-ribose 5-phosphate + ADP + H(+)</text>
        <dbReference type="Rhea" id="RHEA:13697"/>
        <dbReference type="ChEBI" id="CHEBI:15378"/>
        <dbReference type="ChEBI" id="CHEBI:30616"/>
        <dbReference type="ChEBI" id="CHEBI:47013"/>
        <dbReference type="ChEBI" id="CHEBI:78346"/>
        <dbReference type="ChEBI" id="CHEBI:456216"/>
        <dbReference type="EC" id="2.7.1.15"/>
    </reaction>
</comment>
<feature type="binding site" evidence="12">
    <location>
        <position position="147"/>
    </location>
    <ligand>
        <name>substrate</name>
    </ligand>
</feature>
<protein>
    <recommendedName>
        <fullName evidence="3 12">Ribokinase</fullName>
        <shortName evidence="12">RK</shortName>
        <ecNumber evidence="2 12">2.7.1.15</ecNumber>
    </recommendedName>
</protein>
<gene>
    <name evidence="14" type="ORF">BDY17DRAFT_250575</name>
</gene>
<feature type="binding site" evidence="12">
    <location>
        <begin position="42"/>
        <end position="46"/>
    </location>
    <ligand>
        <name>substrate</name>
    </ligand>
</feature>
<keyword evidence="4 12" id="KW-0808">Transferase</keyword>
<dbReference type="Gene3D" id="3.40.1190.20">
    <property type="match status" value="1"/>
</dbReference>
<keyword evidence="10 12" id="KW-0630">Potassium</keyword>
<dbReference type="GeneID" id="54472082"/>
<dbReference type="InterPro" id="IPR029056">
    <property type="entry name" value="Ribokinase-like"/>
</dbReference>
<evidence type="ECO:0000259" key="13">
    <source>
        <dbReference type="Pfam" id="PF00294"/>
    </source>
</evidence>
<comment type="activity regulation">
    <text evidence="12">Activated by a monovalent cation that binds near, but not in, the active site. The most likely occupant of the site in vivo is potassium. Ion binding induces a conformational change that may alter substrate affinity.</text>
</comment>
<feature type="binding site" evidence="12">
    <location>
        <begin position="264"/>
        <end position="265"/>
    </location>
    <ligand>
        <name>ATP</name>
        <dbReference type="ChEBI" id="CHEBI:30616"/>
    </ligand>
</feature>
<organism evidence="14 15">
    <name type="scientific">Neohortaea acidophila</name>
    <dbReference type="NCBI Taxonomy" id="245834"/>
    <lineage>
        <taxon>Eukaryota</taxon>
        <taxon>Fungi</taxon>
        <taxon>Dikarya</taxon>
        <taxon>Ascomycota</taxon>
        <taxon>Pezizomycotina</taxon>
        <taxon>Dothideomycetes</taxon>
        <taxon>Dothideomycetidae</taxon>
        <taxon>Mycosphaerellales</taxon>
        <taxon>Teratosphaeriaceae</taxon>
        <taxon>Neohortaea</taxon>
    </lineage>
</organism>
<comment type="function">
    <text evidence="12">Catalyzes the phosphorylation of ribose at O-5 in a reaction requiring ATP and magnesium. The resulting D-ribose-5-phosphate can then be used either for sythesis of nucleotides, histidine, and tryptophan, or as a component of the pentose phosphate pathway.</text>
</comment>
<comment type="subcellular location">
    <subcellularLocation>
        <location evidence="12">Cytoplasm</location>
    </subcellularLocation>
    <subcellularLocation>
        <location evidence="12">Nucleus</location>
    </subcellularLocation>
</comment>
<evidence type="ECO:0000256" key="11">
    <source>
        <dbReference type="ARBA" id="ARBA00023277"/>
    </source>
</evidence>
<keyword evidence="5 12" id="KW-0479">Metal-binding</keyword>
<dbReference type="GO" id="GO:0046872">
    <property type="term" value="F:metal ion binding"/>
    <property type="evidence" value="ECO:0007669"/>
    <property type="project" value="UniProtKB-KW"/>
</dbReference>
<dbReference type="AlphaFoldDB" id="A0A6A6PUT0"/>
<keyword evidence="6 12" id="KW-0547">Nucleotide-binding</keyword>
<sequence>MAQPTSIAIIGSLNIDFITRTKRMPAAGETLAALSFDTGFGGKGANQAVACARLAPKDVRVSMVGNVGDDIFGADYFAGLGKEGIDTSCVRKLSGQKTGIANIIVEEETGENRILITANANFAFEKVVSAEWDLVPKGAGMVVFQLEIPLEVVLHNMKKASESGKHVILNPAPALLLPDFAYQDIDTLIMNETESEILAGRFDESKNHQKLTPEELAPLFLRWGVKEAVIITLGSEGLVYVTASGASGRVPARKVKVVDTTAAGDTFVGAYAVQRVRHAGGPFDYQSALDFASLAASKSVEKAGAMAAIPYLADL</sequence>
<dbReference type="GO" id="GO:0005524">
    <property type="term" value="F:ATP binding"/>
    <property type="evidence" value="ECO:0007669"/>
    <property type="project" value="UniProtKB-UniRule"/>
</dbReference>
<feature type="domain" description="Carbohydrate kinase PfkB" evidence="13">
    <location>
        <begin position="5"/>
        <end position="310"/>
    </location>
</feature>
<evidence type="ECO:0000256" key="12">
    <source>
        <dbReference type="HAMAP-Rule" id="MF_03215"/>
    </source>
</evidence>
<evidence type="ECO:0000313" key="14">
    <source>
        <dbReference type="EMBL" id="KAF2483464.1"/>
    </source>
</evidence>
<feature type="binding site" evidence="12">
    <location>
        <position position="259"/>
    </location>
    <ligand>
        <name>K(+)</name>
        <dbReference type="ChEBI" id="CHEBI:29103"/>
    </ligand>
</feature>
<feature type="binding site" evidence="12">
    <location>
        <begin position="232"/>
        <end position="237"/>
    </location>
    <ligand>
        <name>ATP</name>
        <dbReference type="ChEBI" id="CHEBI:30616"/>
    </ligand>
</feature>
<dbReference type="PROSITE" id="PS00584">
    <property type="entry name" value="PFKB_KINASES_2"/>
    <property type="match status" value="1"/>
</dbReference>
<evidence type="ECO:0000256" key="10">
    <source>
        <dbReference type="ARBA" id="ARBA00022958"/>
    </source>
</evidence>
<dbReference type="SUPFAM" id="SSF53613">
    <property type="entry name" value="Ribokinase-like"/>
    <property type="match status" value="1"/>
</dbReference>
<accession>A0A6A6PUT0</accession>
<evidence type="ECO:0000256" key="9">
    <source>
        <dbReference type="ARBA" id="ARBA00022842"/>
    </source>
</evidence>
<dbReference type="EMBL" id="MU001635">
    <property type="protein sequence ID" value="KAF2483464.1"/>
    <property type="molecule type" value="Genomic_DNA"/>
</dbReference>
<feature type="binding site" evidence="12">
    <location>
        <position position="302"/>
    </location>
    <ligand>
        <name>K(+)</name>
        <dbReference type="ChEBI" id="CHEBI:29103"/>
    </ligand>
</feature>
<comment type="pathway">
    <text evidence="12">Carbohydrate metabolism; D-ribose degradation; D-ribose 5-phosphate from beta-D-ribopyranose: step 2/2.</text>
</comment>
<comment type="similarity">
    <text evidence="12">Belongs to the carbohydrate kinase PfkB family. Ribokinase subfamily.</text>
</comment>
<dbReference type="HAMAP" id="MF_01987">
    <property type="entry name" value="Ribokinase"/>
    <property type="match status" value="1"/>
</dbReference>
<dbReference type="Pfam" id="PF00294">
    <property type="entry name" value="PfkB"/>
    <property type="match status" value="1"/>
</dbReference>
<evidence type="ECO:0000256" key="8">
    <source>
        <dbReference type="ARBA" id="ARBA00022840"/>
    </source>
</evidence>
<feature type="binding site" evidence="12">
    <location>
        <position position="191"/>
    </location>
    <ligand>
        <name>ATP</name>
        <dbReference type="ChEBI" id="CHEBI:30616"/>
    </ligand>
</feature>
<evidence type="ECO:0000256" key="7">
    <source>
        <dbReference type="ARBA" id="ARBA00022777"/>
    </source>
</evidence>
<dbReference type="InterPro" id="IPR011877">
    <property type="entry name" value="Ribokinase"/>
</dbReference>
<comment type="subunit">
    <text evidence="12">Homodimer.</text>
</comment>
<feature type="binding site" evidence="12">
    <location>
        <position position="299"/>
    </location>
    <ligand>
        <name>K(+)</name>
        <dbReference type="ChEBI" id="CHEBI:29103"/>
    </ligand>
</feature>
<dbReference type="PANTHER" id="PTHR10584:SF166">
    <property type="entry name" value="RIBOKINASE"/>
    <property type="match status" value="1"/>
</dbReference>
<keyword evidence="15" id="KW-1185">Reference proteome</keyword>
<feature type="binding site" evidence="12">
    <location>
        <position position="304"/>
    </location>
    <ligand>
        <name>K(+)</name>
        <dbReference type="ChEBI" id="CHEBI:29103"/>
    </ligand>
</feature>
<dbReference type="EC" id="2.7.1.15" evidence="2 12"/>
<evidence type="ECO:0000256" key="1">
    <source>
        <dbReference type="ARBA" id="ARBA00005380"/>
    </source>
</evidence>
<keyword evidence="7 12" id="KW-0418">Kinase</keyword>
<dbReference type="GO" id="GO:0019303">
    <property type="term" value="P:D-ribose catabolic process"/>
    <property type="evidence" value="ECO:0007669"/>
    <property type="project" value="UniProtKB-UniRule"/>
</dbReference>
<feature type="binding site" evidence="12">
    <location>
        <position position="261"/>
    </location>
    <ligand>
        <name>K(+)</name>
        <dbReference type="ChEBI" id="CHEBI:29103"/>
    </ligand>
</feature>
<dbReference type="GO" id="GO:0005737">
    <property type="term" value="C:cytoplasm"/>
    <property type="evidence" value="ECO:0007669"/>
    <property type="project" value="UniProtKB-SubCell"/>
</dbReference>
<name>A0A6A6PUT0_9PEZI</name>
<comment type="cofactor">
    <cofactor evidence="12">
        <name>Mg(2+)</name>
        <dbReference type="ChEBI" id="CHEBI:18420"/>
    </cofactor>
    <text evidence="12">Requires a divalent cation, most likely magnesium in vivo, as an electrophilic catalyst to aid phosphoryl group transfer. It is the chelate of the metal and the nucleotide that is the actual substrate.</text>
</comment>
<feature type="binding site" evidence="12">
    <location>
        <position position="265"/>
    </location>
    <ligand>
        <name>substrate</name>
    </ligand>
</feature>
<dbReference type="Proteomes" id="UP000799767">
    <property type="component" value="Unassembled WGS sequence"/>
</dbReference>
<evidence type="ECO:0000313" key="15">
    <source>
        <dbReference type="Proteomes" id="UP000799767"/>
    </source>
</evidence>
<evidence type="ECO:0000256" key="2">
    <source>
        <dbReference type="ARBA" id="ARBA00012035"/>
    </source>
</evidence>
<dbReference type="InterPro" id="IPR002173">
    <property type="entry name" value="Carboh/pur_kinase_PfkB_CS"/>
</dbReference>
<evidence type="ECO:0000256" key="4">
    <source>
        <dbReference type="ARBA" id="ARBA00022679"/>
    </source>
</evidence>
<dbReference type="RefSeq" id="XP_033590034.1">
    <property type="nucleotide sequence ID" value="XM_033731080.1"/>
</dbReference>
<dbReference type="GO" id="GO:0005634">
    <property type="term" value="C:nucleus"/>
    <property type="evidence" value="ECO:0007669"/>
    <property type="project" value="UniProtKB-SubCell"/>
</dbReference>
<keyword evidence="11 12" id="KW-0119">Carbohydrate metabolism</keyword>
<keyword evidence="12" id="KW-0963">Cytoplasm</keyword>
<comment type="similarity">
    <text evidence="1">Belongs to the carbohydrate kinase pfkB family.</text>
</comment>
<dbReference type="InterPro" id="IPR011611">
    <property type="entry name" value="PfkB_dom"/>
</dbReference>